<dbReference type="UniPathway" id="UPA00034">
    <property type="reaction ID" value="UER00027"/>
</dbReference>
<dbReference type="PROSITE" id="PS00878">
    <property type="entry name" value="ODR_DC_2_1"/>
    <property type="match status" value="1"/>
</dbReference>
<evidence type="ECO:0000313" key="17">
    <source>
        <dbReference type="EMBL" id="ADU96602.1"/>
    </source>
</evidence>
<feature type="binding site" evidence="12">
    <location>
        <begin position="280"/>
        <end position="283"/>
    </location>
    <ligand>
        <name>pyridoxal 5'-phosphate</name>
        <dbReference type="ChEBI" id="CHEBI:597326"/>
    </ligand>
</feature>
<feature type="domain" description="Orn/DAP/Arg decarboxylase 2 N-terminal" evidence="16">
    <location>
        <begin position="47"/>
        <end position="287"/>
    </location>
</feature>
<comment type="subunit">
    <text evidence="12">Homodimer.</text>
</comment>
<dbReference type="InterPro" id="IPR009006">
    <property type="entry name" value="Ala_racemase/Decarboxylase_C"/>
</dbReference>
<evidence type="ECO:0000259" key="15">
    <source>
        <dbReference type="Pfam" id="PF00278"/>
    </source>
</evidence>
<feature type="binding site" evidence="12">
    <location>
        <position position="350"/>
    </location>
    <ligand>
        <name>substrate</name>
    </ligand>
</feature>
<dbReference type="GO" id="GO:0008836">
    <property type="term" value="F:diaminopimelate decarboxylase activity"/>
    <property type="evidence" value="ECO:0007669"/>
    <property type="project" value="UniProtKB-UniRule"/>
</dbReference>
<dbReference type="PRINTS" id="PR01179">
    <property type="entry name" value="ODADCRBXLASE"/>
</dbReference>
<dbReference type="AlphaFoldDB" id="E8T618"/>
<dbReference type="PANTHER" id="PTHR43727">
    <property type="entry name" value="DIAMINOPIMELATE DECARBOXYLASE"/>
    <property type="match status" value="1"/>
</dbReference>
<dbReference type="InterPro" id="IPR022657">
    <property type="entry name" value="De-COase2_CS"/>
</dbReference>
<dbReference type="EMBL" id="CP002444">
    <property type="protein sequence ID" value="ADU96602.1"/>
    <property type="molecule type" value="Genomic_DNA"/>
</dbReference>
<dbReference type="KEGG" id="tam:Theam_0631"/>
<evidence type="ECO:0000256" key="7">
    <source>
        <dbReference type="ARBA" id="ARBA00050464"/>
    </source>
</evidence>
<keyword evidence="3 12" id="KW-0210">Decarboxylase</keyword>
<feature type="active site" description="Proton donor" evidence="13">
    <location>
        <position position="349"/>
    </location>
</feature>
<dbReference type="PRINTS" id="PR01181">
    <property type="entry name" value="DAPDCRBXLASE"/>
</dbReference>
<dbReference type="OrthoDB" id="9802241at2"/>
<proteinExistence type="inferred from homology"/>
<dbReference type="Gene3D" id="3.20.20.10">
    <property type="entry name" value="Alanine racemase"/>
    <property type="match status" value="1"/>
</dbReference>
<evidence type="ECO:0000256" key="2">
    <source>
        <dbReference type="ARBA" id="ARBA00022605"/>
    </source>
</evidence>
<dbReference type="SUPFAM" id="SSF50621">
    <property type="entry name" value="Alanine racemase C-terminal domain-like"/>
    <property type="match status" value="1"/>
</dbReference>
<comment type="catalytic activity">
    <reaction evidence="7 12 14">
        <text>meso-2,6-diaminopimelate + H(+) = L-lysine + CO2</text>
        <dbReference type="Rhea" id="RHEA:15101"/>
        <dbReference type="ChEBI" id="CHEBI:15378"/>
        <dbReference type="ChEBI" id="CHEBI:16526"/>
        <dbReference type="ChEBI" id="CHEBI:32551"/>
        <dbReference type="ChEBI" id="CHEBI:57791"/>
        <dbReference type="EC" id="4.1.1.20"/>
    </reaction>
</comment>
<dbReference type="PANTHER" id="PTHR43727:SF2">
    <property type="entry name" value="GROUP IV DECARBOXYLASE"/>
    <property type="match status" value="1"/>
</dbReference>
<dbReference type="Proteomes" id="UP000006362">
    <property type="component" value="Chromosome"/>
</dbReference>
<dbReference type="SUPFAM" id="SSF51419">
    <property type="entry name" value="PLP-binding barrel"/>
    <property type="match status" value="1"/>
</dbReference>
<dbReference type="InterPro" id="IPR022653">
    <property type="entry name" value="De-COase2_pyr-phos_BS"/>
</dbReference>
<evidence type="ECO:0000259" key="16">
    <source>
        <dbReference type="Pfam" id="PF02784"/>
    </source>
</evidence>
<feature type="binding site" evidence="12">
    <location>
        <position position="323"/>
    </location>
    <ligand>
        <name>substrate</name>
    </ligand>
</feature>
<dbReference type="Pfam" id="PF00278">
    <property type="entry name" value="Orn_DAP_Arg_deC"/>
    <property type="match status" value="1"/>
</dbReference>
<evidence type="ECO:0000256" key="10">
    <source>
        <dbReference type="ARBA" id="ARBA00066427"/>
    </source>
</evidence>
<dbReference type="InterPro" id="IPR000183">
    <property type="entry name" value="Orn/DAP/Arg_de-COase"/>
</dbReference>
<evidence type="ECO:0000256" key="5">
    <source>
        <dbReference type="ARBA" id="ARBA00023154"/>
    </source>
</evidence>
<protein>
    <recommendedName>
        <fullName evidence="11 12">Diaminopimelate decarboxylase</fullName>
        <shortName evidence="12">DAP decarboxylase</shortName>
        <shortName evidence="12">DAPDC</shortName>
        <ecNumber evidence="10 12">4.1.1.20</ecNumber>
    </recommendedName>
</protein>
<feature type="modified residue" description="N6-(pyridoxal phosphate)lysine" evidence="12 13">
    <location>
        <position position="66"/>
    </location>
</feature>
<dbReference type="InterPro" id="IPR022643">
    <property type="entry name" value="De-COase2_C"/>
</dbReference>
<dbReference type="STRING" id="648996.Theam_0631"/>
<evidence type="ECO:0000256" key="4">
    <source>
        <dbReference type="ARBA" id="ARBA00022898"/>
    </source>
</evidence>
<evidence type="ECO:0000313" key="18">
    <source>
        <dbReference type="Proteomes" id="UP000006362"/>
    </source>
</evidence>
<dbReference type="Gene3D" id="2.40.37.10">
    <property type="entry name" value="Lyase, Ornithine Decarboxylase, Chain A, domain 1"/>
    <property type="match status" value="1"/>
</dbReference>
<evidence type="ECO:0000256" key="3">
    <source>
        <dbReference type="ARBA" id="ARBA00022793"/>
    </source>
</evidence>
<evidence type="ECO:0000256" key="14">
    <source>
        <dbReference type="RuleBase" id="RU003738"/>
    </source>
</evidence>
<dbReference type="InterPro" id="IPR002986">
    <property type="entry name" value="DAP_deCOOHase_LysA"/>
</dbReference>
<sequence>MERKTLYPFIELRNGELYIEELPALEIAEKFSTPAYVYSANAFRWWFNEFNSAFSQVEHTTCFAVKANSNVWVLKLLAELGAGADTVSAGEIHRALTAGISPKKIVFAGVGKRPDEIEFALERDILMINVESESELETVNRVGEKLGKKAPIALRVNPEVDPKTHPYISTGLHEAKFGVDYERAVELYKKAKEMKWVNPVGIHFHIGSQITDTSAFGEAAEKVAELVKELHSLGIEVELFDAGGGLGVNYNPQEPPVPSEELAKQLIPAVKELGCKLILEPGRRISANAGVLLTKLLYIKRRPNKTFYIVDAGMNDLARPALYGAYHHIVPVVNKGRKTETVDVVGPICETGDILAKGRELPECSEGDILAVLSAGAYGFTMASNYNSRPRPPEILVEGSSTRVIRQRETISDLLAREF</sequence>
<comment type="function">
    <text evidence="12">Specifically catalyzes the decarboxylation of meso-diaminopimelate (meso-DAP) to L-lysine.</text>
</comment>
<evidence type="ECO:0000256" key="13">
    <source>
        <dbReference type="PIRSR" id="PIRSR600183-50"/>
    </source>
</evidence>
<dbReference type="InterPro" id="IPR022644">
    <property type="entry name" value="De-COase2_N"/>
</dbReference>
<reference evidence="17" key="1">
    <citation type="submission" date="2011-01" db="EMBL/GenBank/DDBJ databases">
        <title>Complete sequence of chromosome of Thermovibrio ammonificans HB-1.</title>
        <authorList>
            <consortium name="US DOE Joint Genome Institute"/>
            <person name="Lucas S."/>
            <person name="Copeland A."/>
            <person name="Lapidus A."/>
            <person name="Cheng J.-F."/>
            <person name="Goodwin L."/>
            <person name="Pitluck S."/>
            <person name="Davenport K."/>
            <person name="Detter J.C."/>
            <person name="Han C."/>
            <person name="Tapia R."/>
            <person name="Land M."/>
            <person name="Hauser L."/>
            <person name="Kyrpides N."/>
            <person name="Ivanova N."/>
            <person name="Ovchinnikova G."/>
            <person name="Vetriani C."/>
            <person name="Woyke T."/>
        </authorList>
    </citation>
    <scope>NUCLEOTIDE SEQUENCE [LARGE SCALE GENOMIC DNA]</scope>
    <source>
        <strain evidence="17">HB-1</strain>
    </source>
</reference>
<evidence type="ECO:0000256" key="8">
    <source>
        <dbReference type="ARBA" id="ARBA00060643"/>
    </source>
</evidence>
<feature type="binding site" evidence="12">
    <location>
        <position position="283"/>
    </location>
    <ligand>
        <name>substrate</name>
    </ligand>
</feature>
<dbReference type="FunFam" id="2.40.37.10:FF:000003">
    <property type="entry name" value="Diaminopimelate decarboxylase"/>
    <property type="match status" value="1"/>
</dbReference>
<dbReference type="CDD" id="cd06828">
    <property type="entry name" value="PLPDE_III_DapDC"/>
    <property type="match status" value="1"/>
</dbReference>
<feature type="binding site" evidence="12">
    <location>
        <position position="378"/>
    </location>
    <ligand>
        <name>substrate</name>
    </ligand>
</feature>
<feature type="binding site" evidence="12">
    <location>
        <position position="245"/>
    </location>
    <ligand>
        <name>pyridoxal 5'-phosphate</name>
        <dbReference type="ChEBI" id="CHEBI:597326"/>
    </ligand>
</feature>
<dbReference type="Pfam" id="PF02784">
    <property type="entry name" value="Orn_Arg_deC_N"/>
    <property type="match status" value="1"/>
</dbReference>
<accession>E8T618</accession>
<name>E8T618_THEA1</name>
<dbReference type="RefSeq" id="WP_013537388.1">
    <property type="nucleotide sequence ID" value="NC_014926.1"/>
</dbReference>
<dbReference type="InterPro" id="IPR029066">
    <property type="entry name" value="PLP-binding_barrel"/>
</dbReference>
<evidence type="ECO:0000256" key="1">
    <source>
        <dbReference type="ARBA" id="ARBA00001933"/>
    </source>
</evidence>
<evidence type="ECO:0000256" key="11">
    <source>
        <dbReference type="ARBA" id="ARBA00074972"/>
    </source>
</evidence>
<keyword evidence="4 12" id="KW-0663">Pyridoxal phosphate</keyword>
<dbReference type="GO" id="GO:0030170">
    <property type="term" value="F:pyridoxal phosphate binding"/>
    <property type="evidence" value="ECO:0007669"/>
    <property type="project" value="UniProtKB-UniRule"/>
</dbReference>
<dbReference type="HAMAP" id="MF_02120">
    <property type="entry name" value="LysA"/>
    <property type="match status" value="1"/>
</dbReference>
<keyword evidence="18" id="KW-1185">Reference proteome</keyword>
<dbReference type="HOGENOM" id="CLU_026444_0_0_0"/>
<comment type="similarity">
    <text evidence="9 12">Belongs to the Orn/Lys/Arg decarboxylase class-II family. LysA subfamily.</text>
</comment>
<feature type="binding site" evidence="12">
    <location>
        <position position="319"/>
    </location>
    <ligand>
        <name>substrate</name>
    </ligand>
</feature>
<dbReference type="eggNOG" id="COG0019">
    <property type="taxonomic scope" value="Bacteria"/>
</dbReference>
<dbReference type="GO" id="GO:0009089">
    <property type="term" value="P:lysine biosynthetic process via diaminopimelate"/>
    <property type="evidence" value="ECO:0007669"/>
    <property type="project" value="UniProtKB-UniRule"/>
</dbReference>
<evidence type="ECO:0000256" key="6">
    <source>
        <dbReference type="ARBA" id="ARBA00023239"/>
    </source>
</evidence>
<evidence type="ECO:0000256" key="9">
    <source>
        <dbReference type="ARBA" id="ARBA00060983"/>
    </source>
</evidence>
<comment type="pathway">
    <text evidence="8 12 14">Amino-acid biosynthesis; L-lysine biosynthesis via DAP pathway; L-lysine from DL-2,6-diaminopimelate: step 1/1.</text>
</comment>
<feature type="domain" description="Orn/DAP/Arg decarboxylase 2 C-terminal" evidence="15">
    <location>
        <begin position="36"/>
        <end position="376"/>
    </location>
</feature>
<organism evidence="17 18">
    <name type="scientific">Thermovibrio ammonificans (strain DSM 15698 / JCM 12110 / HB-1)</name>
    <dbReference type="NCBI Taxonomy" id="648996"/>
    <lineage>
        <taxon>Bacteria</taxon>
        <taxon>Pseudomonadati</taxon>
        <taxon>Aquificota</taxon>
        <taxon>Aquificia</taxon>
        <taxon>Desulfurobacteriales</taxon>
        <taxon>Desulfurobacteriaceae</taxon>
        <taxon>Thermovibrio</taxon>
    </lineage>
</organism>
<dbReference type="FunFam" id="3.20.20.10:FF:000003">
    <property type="entry name" value="Diaminopimelate decarboxylase"/>
    <property type="match status" value="1"/>
</dbReference>
<gene>
    <name evidence="12" type="primary">lysA</name>
    <name evidence="17" type="ordered locus">Theam_0631</name>
</gene>
<dbReference type="NCBIfam" id="TIGR01048">
    <property type="entry name" value="lysA"/>
    <property type="match status" value="1"/>
</dbReference>
<keyword evidence="2 12" id="KW-0028">Amino-acid biosynthesis</keyword>
<keyword evidence="6 12" id="KW-0456">Lyase</keyword>
<feature type="binding site" evidence="12">
    <location>
        <position position="378"/>
    </location>
    <ligand>
        <name>pyridoxal 5'-phosphate</name>
        <dbReference type="ChEBI" id="CHEBI:597326"/>
    </ligand>
</feature>
<keyword evidence="5 12" id="KW-0457">Lysine biosynthesis</keyword>
<evidence type="ECO:0000256" key="12">
    <source>
        <dbReference type="HAMAP-Rule" id="MF_02120"/>
    </source>
</evidence>
<dbReference type="EC" id="4.1.1.20" evidence="10 12"/>
<dbReference type="PROSITE" id="PS00879">
    <property type="entry name" value="ODR_DC_2_2"/>
    <property type="match status" value="1"/>
</dbReference>
<comment type="cofactor">
    <cofactor evidence="1 12 13 14">
        <name>pyridoxal 5'-phosphate</name>
        <dbReference type="ChEBI" id="CHEBI:597326"/>
    </cofactor>
</comment>